<dbReference type="EMBL" id="AGYT01000008">
    <property type="protein sequence ID" value="ENZ02184.1"/>
    <property type="molecule type" value="Genomic_DNA"/>
</dbReference>
<keyword evidence="1 4" id="KW-0732">Signal</keyword>
<evidence type="ECO:0000259" key="5">
    <source>
        <dbReference type="Pfam" id="PF06725"/>
    </source>
</evidence>
<protein>
    <submittedName>
        <fullName evidence="7">Uncharacterized protein</fullName>
    </submittedName>
</protein>
<sequence>MKKAFLSFFTIVTVTCSLSFTSFADTLNNKSLNNDKVQYNQISSDIKNLDENIRSLNNEINSLNNTITNNKTKVDNIQKNIDTAQVKIQNTKEQLDKQQNILSDRLSAIYKSGTFSPASYLVYILQADGFSQLISRIYDVQRIVSIDDQLINGLKSSQAQVQREIDGLNKQKNEVLALNAQTQKSLEEVVQKQNKVKAEKESLNTQLQSIASTITANEEQLVSYPIGVINNSNSSISQLKDAVQTLNDLLPQITMQSVINKVNNAISNGKALINQKIAQENTAPPSNNSSSNNNNKGNSSSNSSSGSSNSSSGNSSNGSSSGQYKKELSMEATAYAGDGITAMGTATVRNPNGISTVAVDPSVIPLGSKLYIPGYGYAIASDTGGAIKGNRIDLFMNSEAECNQFGRRQITVYIVAYPGQW</sequence>
<evidence type="ECO:0000259" key="6">
    <source>
        <dbReference type="Pfam" id="PF24568"/>
    </source>
</evidence>
<name>N9Y217_9CLOT</name>
<dbReference type="GO" id="GO:0009254">
    <property type="term" value="P:peptidoglycan turnover"/>
    <property type="evidence" value="ECO:0007669"/>
    <property type="project" value="InterPro"/>
</dbReference>
<feature type="region of interest" description="Disordered" evidence="3">
    <location>
        <begin position="281"/>
        <end position="324"/>
    </location>
</feature>
<accession>N9Y217</accession>
<comment type="caution">
    <text evidence="7">The sequence shown here is derived from an EMBL/GenBank/DDBJ whole genome shotgun (WGS) entry which is preliminary data.</text>
</comment>
<dbReference type="PANTHER" id="PTHR39160">
    <property type="entry name" value="CELL WALL-BINDING PROTEIN YOCH"/>
    <property type="match status" value="1"/>
</dbReference>
<reference evidence="7 8" key="1">
    <citation type="submission" date="2013-01" db="EMBL/GenBank/DDBJ databases">
        <title>The Genome Sequence of Clostridium colicanis 209318.</title>
        <authorList>
            <consortium name="The Broad Institute Genome Sequencing Platform"/>
            <person name="Earl A."/>
            <person name="Ward D."/>
            <person name="Feldgarden M."/>
            <person name="Gevers D."/>
            <person name="Courvalin P."/>
            <person name="Lambert T."/>
            <person name="Walker B."/>
            <person name="Young S.K."/>
            <person name="Zeng Q."/>
            <person name="Gargeya S."/>
            <person name="Fitzgerald M."/>
            <person name="Haas B."/>
            <person name="Abouelleil A."/>
            <person name="Alvarado L."/>
            <person name="Arachchi H.M."/>
            <person name="Berlin A.M."/>
            <person name="Chapman S.B."/>
            <person name="Dewar J."/>
            <person name="Goldberg J."/>
            <person name="Griggs A."/>
            <person name="Gujja S."/>
            <person name="Hansen M."/>
            <person name="Howarth C."/>
            <person name="Imamovic A."/>
            <person name="Larimer J."/>
            <person name="McCowan C."/>
            <person name="Murphy C."/>
            <person name="Neiman D."/>
            <person name="Pearson M."/>
            <person name="Priest M."/>
            <person name="Roberts A."/>
            <person name="Saif S."/>
            <person name="Shea T."/>
            <person name="Sisk P."/>
            <person name="Sykes S."/>
            <person name="Wortman J."/>
            <person name="Nusbaum C."/>
            <person name="Birren B."/>
        </authorList>
    </citation>
    <scope>NUCLEOTIDE SEQUENCE [LARGE SCALE GENOMIC DNA]</scope>
    <source>
        <strain evidence="7 8">209318</strain>
    </source>
</reference>
<evidence type="ECO:0000256" key="3">
    <source>
        <dbReference type="SAM" id="MobiDB-lite"/>
    </source>
</evidence>
<feature type="compositionally biased region" description="Low complexity" evidence="3">
    <location>
        <begin position="286"/>
        <end position="322"/>
    </location>
</feature>
<evidence type="ECO:0000313" key="7">
    <source>
        <dbReference type="EMBL" id="ENZ02184.1"/>
    </source>
</evidence>
<dbReference type="InterPro" id="IPR051933">
    <property type="entry name" value="Resuscitation_pf_RpfB"/>
</dbReference>
<dbReference type="InterPro" id="IPR010611">
    <property type="entry name" value="3D_dom"/>
</dbReference>
<evidence type="ECO:0000313" key="8">
    <source>
        <dbReference type="Proteomes" id="UP000013097"/>
    </source>
</evidence>
<dbReference type="PATRIC" id="fig|999411.4.peg.1395"/>
<dbReference type="CDD" id="cd22786">
    <property type="entry name" value="DPBB_YuiC-like"/>
    <property type="match status" value="1"/>
</dbReference>
<dbReference type="GO" id="GO:0004553">
    <property type="term" value="F:hydrolase activity, hydrolyzing O-glycosyl compounds"/>
    <property type="evidence" value="ECO:0007669"/>
    <property type="project" value="InterPro"/>
</dbReference>
<feature type="signal peptide" evidence="4">
    <location>
        <begin position="1"/>
        <end position="24"/>
    </location>
</feature>
<dbReference type="InterPro" id="IPR057309">
    <property type="entry name" value="PcsB_CC"/>
</dbReference>
<dbReference type="RefSeq" id="WP_002597920.1">
    <property type="nucleotide sequence ID" value="NZ_KB850956.1"/>
</dbReference>
<evidence type="ECO:0000256" key="1">
    <source>
        <dbReference type="ARBA" id="ARBA00022729"/>
    </source>
</evidence>
<dbReference type="GO" id="GO:0019867">
    <property type="term" value="C:outer membrane"/>
    <property type="evidence" value="ECO:0007669"/>
    <property type="project" value="InterPro"/>
</dbReference>
<feature type="domain" description="Peptidoglycan hydrolase PcsB coiled-coil" evidence="6">
    <location>
        <begin position="88"/>
        <end position="162"/>
    </location>
</feature>
<dbReference type="eggNOG" id="COG3883">
    <property type="taxonomic scope" value="Bacteria"/>
</dbReference>
<keyword evidence="8" id="KW-1185">Reference proteome</keyword>
<dbReference type="AlphaFoldDB" id="N9Y217"/>
<dbReference type="SUPFAM" id="SSF50685">
    <property type="entry name" value="Barwin-like endoglucanases"/>
    <property type="match status" value="1"/>
</dbReference>
<feature type="coiled-coil region" evidence="2">
    <location>
        <begin position="39"/>
        <end position="101"/>
    </location>
</feature>
<proteinExistence type="predicted"/>
<organism evidence="7 8">
    <name type="scientific">Clostridium thermobutyricum</name>
    <dbReference type="NCBI Taxonomy" id="29372"/>
    <lineage>
        <taxon>Bacteria</taxon>
        <taxon>Bacillati</taxon>
        <taxon>Bacillota</taxon>
        <taxon>Clostridia</taxon>
        <taxon>Eubacteriales</taxon>
        <taxon>Clostridiaceae</taxon>
        <taxon>Clostridium</taxon>
    </lineage>
</organism>
<gene>
    <name evidence="7" type="ORF">HMPREF1092_01419</name>
</gene>
<feature type="domain" description="3D" evidence="5">
    <location>
        <begin position="355"/>
        <end position="415"/>
    </location>
</feature>
<dbReference type="eggNOG" id="COG3584">
    <property type="taxonomic scope" value="Bacteria"/>
</dbReference>
<evidence type="ECO:0000256" key="2">
    <source>
        <dbReference type="SAM" id="Coils"/>
    </source>
</evidence>
<dbReference type="Pfam" id="PF06725">
    <property type="entry name" value="3D"/>
    <property type="match status" value="1"/>
</dbReference>
<dbReference type="Gene3D" id="2.40.40.10">
    <property type="entry name" value="RlpA-like domain"/>
    <property type="match status" value="1"/>
</dbReference>
<keyword evidence="2" id="KW-0175">Coiled coil</keyword>
<dbReference type="Gene3D" id="6.10.250.3150">
    <property type="match status" value="1"/>
</dbReference>
<feature type="coiled-coil region" evidence="2">
    <location>
        <begin position="151"/>
        <end position="206"/>
    </location>
</feature>
<dbReference type="PANTHER" id="PTHR39160:SF4">
    <property type="entry name" value="RESUSCITATION-PROMOTING FACTOR RPFB"/>
    <property type="match status" value="1"/>
</dbReference>
<feature type="chain" id="PRO_5004155929" evidence="4">
    <location>
        <begin position="25"/>
        <end position="421"/>
    </location>
</feature>
<dbReference type="Pfam" id="PF24568">
    <property type="entry name" value="CC_PcsB"/>
    <property type="match status" value="1"/>
</dbReference>
<dbReference type="InterPro" id="IPR036908">
    <property type="entry name" value="RlpA-like_sf"/>
</dbReference>
<dbReference type="Proteomes" id="UP000013097">
    <property type="component" value="Unassembled WGS sequence"/>
</dbReference>
<evidence type="ECO:0000256" key="4">
    <source>
        <dbReference type="SAM" id="SignalP"/>
    </source>
</evidence>
<dbReference type="HOGENOM" id="CLU_055076_0_0_9"/>